<keyword evidence="1" id="KW-0732">Signal</keyword>
<dbReference type="InterPro" id="IPR012341">
    <property type="entry name" value="6hp_glycosidase-like_sf"/>
</dbReference>
<feature type="signal peptide" evidence="1">
    <location>
        <begin position="1"/>
        <end position="19"/>
    </location>
</feature>
<proteinExistence type="predicted"/>
<dbReference type="Gene3D" id="1.50.10.10">
    <property type="match status" value="1"/>
</dbReference>
<reference evidence="2" key="1">
    <citation type="submission" date="2016-04" db="EMBL/GenBank/DDBJ databases">
        <authorList>
            <person name="Calderon-Fernandez G.M.Sr."/>
        </authorList>
    </citation>
    <scope>NUCLEOTIDE SEQUENCE</scope>
    <source>
        <strain evidence="2">Int1</strain>
        <tissue evidence="2">Integument</tissue>
    </source>
</reference>
<protein>
    <submittedName>
        <fullName evidence="2">Lanc-like protein 1</fullName>
    </submittedName>
</protein>
<organism evidence="2">
    <name type="scientific">Triatoma infestans</name>
    <name type="common">Assassin bug</name>
    <dbReference type="NCBI Taxonomy" id="30076"/>
    <lineage>
        <taxon>Eukaryota</taxon>
        <taxon>Metazoa</taxon>
        <taxon>Ecdysozoa</taxon>
        <taxon>Arthropoda</taxon>
        <taxon>Hexapoda</taxon>
        <taxon>Insecta</taxon>
        <taxon>Pterygota</taxon>
        <taxon>Neoptera</taxon>
        <taxon>Paraneoptera</taxon>
        <taxon>Hemiptera</taxon>
        <taxon>Heteroptera</taxon>
        <taxon>Panheteroptera</taxon>
        <taxon>Cimicomorpha</taxon>
        <taxon>Reduviidae</taxon>
        <taxon>Triatominae</taxon>
        <taxon>Triatoma</taxon>
    </lineage>
</organism>
<evidence type="ECO:0000256" key="1">
    <source>
        <dbReference type="SAM" id="SignalP"/>
    </source>
</evidence>
<dbReference type="EMBL" id="GEMB01001961">
    <property type="protein sequence ID" value="JAS01216.1"/>
    <property type="molecule type" value="Transcribed_RNA"/>
</dbReference>
<dbReference type="PANTHER" id="PTHR12736:SF21">
    <property type="entry name" value="LANC-LIKE PROTEIN 2"/>
    <property type="match status" value="1"/>
</dbReference>
<accession>A0A161MI49</accession>
<dbReference type="SUPFAM" id="SSF158745">
    <property type="entry name" value="LanC-like"/>
    <property type="match status" value="1"/>
</dbReference>
<reference evidence="2" key="2">
    <citation type="journal article" date="2017" name="J. Med. Entomol.">
        <title>Transcriptome Analysis of the Triatoma infestans (Hemiptera: Reduviidae) Integument.</title>
        <authorList>
            <person name="Calderon-Fernandez G.M."/>
            <person name="Moriconi D.E."/>
            <person name="Dulbecco A.B."/>
            <person name="Juarez M.P."/>
        </authorList>
    </citation>
    <scope>NUCLEOTIDE SEQUENCE</scope>
    <source>
        <strain evidence="2">Int1</strain>
        <tissue evidence="2">Integument</tissue>
    </source>
</reference>
<dbReference type="AlphaFoldDB" id="A0A161MI49"/>
<feature type="non-terminal residue" evidence="2">
    <location>
        <position position="1"/>
    </location>
</feature>
<dbReference type="GO" id="GO:0005886">
    <property type="term" value="C:plasma membrane"/>
    <property type="evidence" value="ECO:0007669"/>
    <property type="project" value="TreeGrafter"/>
</dbReference>
<feature type="chain" id="PRO_5007825068" evidence="1">
    <location>
        <begin position="20"/>
        <end position="227"/>
    </location>
</feature>
<dbReference type="PANTHER" id="PTHR12736">
    <property type="entry name" value="LANC-LIKE PROTEIN"/>
    <property type="match status" value="1"/>
</dbReference>
<sequence>LIIIFPLFLILNILTSCGGSITTQMADRHITNNYPQIDENLQSDYLENNQFKPQLVSSANRLINTLLMRIEKNVYGFDRNSDYSIYTGYGGIGLLHYFNYLKGNSVESYDIAKYLTDKALSNLKGRDVSFLLGDAGPLALGALIYTKENNTQEVENLIVRLLKLPERVSKFPDELLYGRAGYIYALLFLRKHLGNVIPEECIKKQINHLISSGTRTSNKDNSSCPLK</sequence>
<dbReference type="InterPro" id="IPR007822">
    <property type="entry name" value="LANC-like"/>
</dbReference>
<dbReference type="GO" id="GO:0005975">
    <property type="term" value="P:carbohydrate metabolic process"/>
    <property type="evidence" value="ECO:0007669"/>
    <property type="project" value="InterPro"/>
</dbReference>
<evidence type="ECO:0000313" key="2">
    <source>
        <dbReference type="EMBL" id="JAS01216.1"/>
    </source>
</evidence>
<dbReference type="GO" id="GO:0031179">
    <property type="term" value="P:peptide modification"/>
    <property type="evidence" value="ECO:0007669"/>
    <property type="project" value="InterPro"/>
</dbReference>
<dbReference type="Pfam" id="PF05147">
    <property type="entry name" value="LANC_like"/>
    <property type="match status" value="1"/>
</dbReference>
<dbReference type="PRINTS" id="PR01950">
    <property type="entry name" value="LANCSUPER"/>
</dbReference>
<name>A0A161MI49_TRIIF</name>